<evidence type="ECO:0000313" key="7">
    <source>
        <dbReference type="Proteomes" id="UP000036923"/>
    </source>
</evidence>
<evidence type="ECO:0000256" key="1">
    <source>
        <dbReference type="ARBA" id="ARBA00022603"/>
    </source>
</evidence>
<keyword evidence="1 6" id="KW-0489">Methyltransferase</keyword>
<dbReference type="EC" id="2.1.1.-" evidence="4"/>
<dbReference type="eggNOG" id="COG0863">
    <property type="taxonomic scope" value="Bacteria"/>
</dbReference>
<keyword evidence="2" id="KW-0808">Transferase</keyword>
<dbReference type="Pfam" id="PF01555">
    <property type="entry name" value="N6_N4_Mtase"/>
    <property type="match status" value="1"/>
</dbReference>
<dbReference type="Proteomes" id="UP000036923">
    <property type="component" value="Unassembled WGS sequence"/>
</dbReference>
<dbReference type="Gene3D" id="3.40.50.150">
    <property type="entry name" value="Vaccinia Virus protein VP39"/>
    <property type="match status" value="1"/>
</dbReference>
<dbReference type="GO" id="GO:0032259">
    <property type="term" value="P:methylation"/>
    <property type="evidence" value="ECO:0007669"/>
    <property type="project" value="UniProtKB-KW"/>
</dbReference>
<dbReference type="PIRSF" id="PIRSF036758">
    <property type="entry name" value="Aden_M_ParB"/>
    <property type="match status" value="1"/>
</dbReference>
<dbReference type="GO" id="GO:0008170">
    <property type="term" value="F:N-methyltransferase activity"/>
    <property type="evidence" value="ECO:0007669"/>
    <property type="project" value="InterPro"/>
</dbReference>
<dbReference type="InterPro" id="IPR001091">
    <property type="entry name" value="RM_Methyltransferase"/>
</dbReference>
<comment type="similarity">
    <text evidence="4">Belongs to the N(4)/N(6)-methyltransferase family.</text>
</comment>
<name>A0A0L6JTB0_9FIRM</name>
<keyword evidence="3" id="KW-0680">Restriction system</keyword>
<dbReference type="InterPro" id="IPR036086">
    <property type="entry name" value="ParB/Sulfiredoxin_sf"/>
</dbReference>
<dbReference type="eggNOG" id="COG1475">
    <property type="taxonomic scope" value="Bacteria"/>
</dbReference>
<dbReference type="REBASE" id="129471">
    <property type="entry name" value="M.Pce2933ORF4327P"/>
</dbReference>
<proteinExistence type="inferred from homology"/>
<evidence type="ECO:0000259" key="5">
    <source>
        <dbReference type="SMART" id="SM00470"/>
    </source>
</evidence>
<evidence type="ECO:0000256" key="3">
    <source>
        <dbReference type="ARBA" id="ARBA00022747"/>
    </source>
</evidence>
<dbReference type="InterPro" id="IPR002941">
    <property type="entry name" value="DNA_methylase_N4/N6"/>
</dbReference>
<reference evidence="7" key="1">
    <citation type="submission" date="2015-07" db="EMBL/GenBank/DDBJ databases">
        <title>Near-Complete Genome Sequence of the Cellulolytic Bacterium Bacteroides (Pseudobacteroides) cellulosolvens ATCC 35603.</title>
        <authorList>
            <person name="Dassa B."/>
            <person name="Utturkar S.M."/>
            <person name="Klingeman D.M."/>
            <person name="Hurt R.A."/>
            <person name="Keller M."/>
            <person name="Xu J."/>
            <person name="Reddy Y.H.K."/>
            <person name="Borovok I."/>
            <person name="Grinberg I.R."/>
            <person name="Lamed R."/>
            <person name="Zhivin O."/>
            <person name="Bayer E.A."/>
            <person name="Brown S.D."/>
        </authorList>
    </citation>
    <scope>NUCLEOTIDE SEQUENCE [LARGE SCALE GENOMIC DNA]</scope>
    <source>
        <strain evidence="7">DSM 2933</strain>
    </source>
</reference>
<dbReference type="PRINTS" id="PR00508">
    <property type="entry name" value="S21N4MTFRASE"/>
</dbReference>
<protein>
    <recommendedName>
        <fullName evidence="4">Methyltransferase</fullName>
        <ecNumber evidence="4">2.1.1.-</ecNumber>
    </recommendedName>
</protein>
<dbReference type="Gene3D" id="3.90.1530.10">
    <property type="entry name" value="Conserved hypothetical protein from pyrococcus furiosus pfu- 392566-001, ParB domain"/>
    <property type="match status" value="1"/>
</dbReference>
<dbReference type="SMART" id="SM00470">
    <property type="entry name" value="ParB"/>
    <property type="match status" value="1"/>
</dbReference>
<dbReference type="GO" id="GO:0003677">
    <property type="term" value="F:DNA binding"/>
    <property type="evidence" value="ECO:0007669"/>
    <property type="project" value="InterPro"/>
</dbReference>
<keyword evidence="7" id="KW-1185">Reference proteome</keyword>
<comment type="caution">
    <text evidence="6">The sequence shown here is derived from an EMBL/GenBank/DDBJ whole genome shotgun (WGS) entry which is preliminary data.</text>
</comment>
<dbReference type="CDD" id="cd16403">
    <property type="entry name" value="ParB_N_like_MT"/>
    <property type="match status" value="1"/>
</dbReference>
<evidence type="ECO:0000256" key="4">
    <source>
        <dbReference type="RuleBase" id="RU362026"/>
    </source>
</evidence>
<dbReference type="EMBL" id="LGTC01000001">
    <property type="protein sequence ID" value="KNY29053.1"/>
    <property type="molecule type" value="Genomic_DNA"/>
</dbReference>
<dbReference type="InterPro" id="IPR029063">
    <property type="entry name" value="SAM-dependent_MTases_sf"/>
</dbReference>
<dbReference type="GO" id="GO:0009307">
    <property type="term" value="P:DNA restriction-modification system"/>
    <property type="evidence" value="ECO:0007669"/>
    <property type="project" value="UniProtKB-KW"/>
</dbReference>
<organism evidence="6 7">
    <name type="scientific">Pseudobacteroides cellulosolvens ATCC 35603 = DSM 2933</name>
    <dbReference type="NCBI Taxonomy" id="398512"/>
    <lineage>
        <taxon>Bacteria</taxon>
        <taxon>Bacillati</taxon>
        <taxon>Bacillota</taxon>
        <taxon>Clostridia</taxon>
        <taxon>Eubacteriales</taxon>
        <taxon>Oscillospiraceae</taxon>
        <taxon>Pseudobacteroides</taxon>
    </lineage>
</organism>
<dbReference type="InterPro" id="IPR015840">
    <property type="entry name" value="DNA_MeTrfase_ParB"/>
</dbReference>
<dbReference type="SUPFAM" id="SSF53335">
    <property type="entry name" value="S-adenosyl-L-methionine-dependent methyltransferases"/>
    <property type="match status" value="1"/>
</dbReference>
<gene>
    <name evidence="6" type="ORF">Bccel_4327</name>
</gene>
<dbReference type="AlphaFoldDB" id="A0A0L6JTB0"/>
<feature type="domain" description="ParB-like N-terminal" evidence="5">
    <location>
        <begin position="4"/>
        <end position="89"/>
    </location>
</feature>
<dbReference type="Pfam" id="PF02195">
    <property type="entry name" value="ParB_N"/>
    <property type="match status" value="1"/>
</dbReference>
<dbReference type="OrthoDB" id="9773571at2"/>
<evidence type="ECO:0000256" key="2">
    <source>
        <dbReference type="ARBA" id="ARBA00022679"/>
    </source>
</evidence>
<dbReference type="SUPFAM" id="SSF110849">
    <property type="entry name" value="ParB/Sulfiredoxin"/>
    <property type="match status" value="1"/>
</dbReference>
<sequence length="442" mass="49604">MELKTIKISELKEHPKNPRVHPDSALKKLEVSIAQFGWTNPVLVSKDGYILAGHARVKAAQRMGITEVPALFLDLEGERATAYLIADNRLQDETFWDEGLLAELFTGFEETGFDVSLTGFSEEEIFDLLNGASADHAVEDDFDTGKAKSEIEAKGAKTKPGDIWMLGRHRLMCGYSGSQEDVIRLMDGKHAQLCVASPPVGCIKDYEEKGIDAWFEAMRPAIGNICRHSDIAVISIDDLMVTGSQFIEPTSDYSIQLFRENGFRPIWKRIWQKQGISSGMPSYHTVSNKPQPQSEDIIAFTMNGETVECAVDEYAGVYGFAGHAYRFVKRLTKDERKAWGFKKIWQIAVVQKREGQPATFPVELPWRCIKLHSDRGGIVLEPFSGNGTVIIACEQTDRVCHAMEKESLYVDLAVKRWVQFTGGEDEVFLLRGNDKIPYSELK</sequence>
<dbReference type="InterPro" id="IPR003115">
    <property type="entry name" value="ParB_N"/>
</dbReference>
<evidence type="ECO:0000313" key="6">
    <source>
        <dbReference type="EMBL" id="KNY29053.1"/>
    </source>
</evidence>
<dbReference type="STRING" id="398512.Bccel_4327"/>
<accession>A0A0L6JTB0</accession>